<name>A0ABM8BWY3_9MOLU</name>
<reference evidence="2 3" key="1">
    <citation type="journal article" date="2022" name="Front. Microbiol.">
        <title>Male-killing mechanisms vary between Spiroplasma species.</title>
        <authorList>
            <person name="Arai H."/>
            <person name="Inoue M."/>
            <person name="Kageyama D."/>
        </authorList>
    </citation>
    <scope>NUCLEOTIDE SEQUENCE [LARGE SCALE GENOMIC DNA]</scope>
    <source>
        <strain evidence="3">sHm</strain>
    </source>
</reference>
<keyword evidence="1" id="KW-0175">Coiled coil</keyword>
<dbReference type="EMBL" id="AP026933">
    <property type="protein sequence ID" value="BDT04391.1"/>
    <property type="molecule type" value="Genomic_DNA"/>
</dbReference>
<protein>
    <submittedName>
        <fullName evidence="2">Uncharacterized protein</fullName>
    </submittedName>
</protein>
<evidence type="ECO:0000313" key="3">
    <source>
        <dbReference type="Proteomes" id="UP001163387"/>
    </source>
</evidence>
<organism evidence="2 3">
    <name type="scientific">Spiroplasma ixodetis</name>
    <dbReference type="NCBI Taxonomy" id="2141"/>
    <lineage>
        <taxon>Bacteria</taxon>
        <taxon>Bacillati</taxon>
        <taxon>Mycoplasmatota</taxon>
        <taxon>Mollicutes</taxon>
        <taxon>Entomoplasmatales</taxon>
        <taxon>Spiroplasmataceae</taxon>
        <taxon>Spiroplasma</taxon>
    </lineage>
</organism>
<feature type="coiled-coil region" evidence="1">
    <location>
        <begin position="1"/>
        <end position="28"/>
    </location>
</feature>
<sequence length="47" mass="5720">MQDSKEILKNIQNEVEQQQEKINSKIKKWTLPIQNWEMFSNLCNLQK</sequence>
<accession>A0ABM8BWY3</accession>
<evidence type="ECO:0000313" key="2">
    <source>
        <dbReference type="EMBL" id="BDT04391.1"/>
    </source>
</evidence>
<gene>
    <name evidence="2" type="ORF">SHM_20370</name>
</gene>
<dbReference type="Proteomes" id="UP001163387">
    <property type="component" value="Chromosome"/>
</dbReference>
<dbReference type="RefSeq" id="WP_281748184.1">
    <property type="nucleotide sequence ID" value="NZ_AP026933.1"/>
</dbReference>
<evidence type="ECO:0000256" key="1">
    <source>
        <dbReference type="SAM" id="Coils"/>
    </source>
</evidence>
<keyword evidence="3" id="KW-1185">Reference proteome</keyword>
<proteinExistence type="predicted"/>